<dbReference type="InterPro" id="IPR039564">
    <property type="entry name" value="Peptidase_C39-like"/>
</dbReference>
<evidence type="ECO:0000259" key="2">
    <source>
        <dbReference type="Pfam" id="PF13529"/>
    </source>
</evidence>
<dbReference type="SUPFAM" id="SSF48452">
    <property type="entry name" value="TPR-like"/>
    <property type="match status" value="1"/>
</dbReference>
<feature type="domain" description="Peptidase C39-like" evidence="2">
    <location>
        <begin position="56"/>
        <end position="164"/>
    </location>
</feature>
<keyword evidence="1" id="KW-0732">Signal</keyword>
<dbReference type="SMART" id="SM00028">
    <property type="entry name" value="TPR"/>
    <property type="match status" value="3"/>
</dbReference>
<feature type="signal peptide" evidence="1">
    <location>
        <begin position="1"/>
        <end position="27"/>
    </location>
</feature>
<dbReference type="Gene3D" id="1.25.40.10">
    <property type="entry name" value="Tetratricopeptide repeat domain"/>
    <property type="match status" value="1"/>
</dbReference>
<name>A0A7Y0HFY0_9PROT</name>
<reference evidence="3 4" key="1">
    <citation type="submission" date="2020-04" db="EMBL/GenBank/DDBJ databases">
        <title>Rhodospirillaceae bacterium KN72 isolated from deep sea.</title>
        <authorList>
            <person name="Zhang D.-C."/>
        </authorList>
    </citation>
    <scope>NUCLEOTIDE SEQUENCE [LARGE SCALE GENOMIC DNA]</scope>
    <source>
        <strain evidence="3 4">KN72</strain>
    </source>
</reference>
<keyword evidence="4" id="KW-1185">Reference proteome</keyword>
<sequence length="336" mass="36282">MRSVHGLRRILSGARRLSLTACLLAAAACTATTPATDALRRDGLGDGTPRRAELTEVPFHAQTDYHCGPAALATVLQDAGIAATPDGIADAVFTPGRKGSLQTDMQTGARRQGAMTLPVHSIAEALRQVDQGRPVLVLQNLALEMAPQWHYAVLVGYDLDDGTVVLRSGQDKRRITDMGTFEHTWRRSGFWGFVLADPSAPPPAFATVSDWIGEAAGLERASRPERAEAAYRTALKTWPDAWQPWVAFANLRFQEGNLDSAEANLREARNRAPDNWIVLNNLAYTLLKNGKPRAALPIAEKAVAMADATQAEHAVADARATLQEIKDTLTDTSTAS</sequence>
<accession>A0A7Y0HFY0</accession>
<dbReference type="Proteomes" id="UP000539372">
    <property type="component" value="Unassembled WGS sequence"/>
</dbReference>
<comment type="caution">
    <text evidence="3">The sequence shown here is derived from an EMBL/GenBank/DDBJ whole genome shotgun (WGS) entry which is preliminary data.</text>
</comment>
<evidence type="ECO:0000313" key="3">
    <source>
        <dbReference type="EMBL" id="NMM43764.1"/>
    </source>
</evidence>
<dbReference type="Pfam" id="PF13432">
    <property type="entry name" value="TPR_16"/>
    <property type="match status" value="1"/>
</dbReference>
<dbReference type="InterPro" id="IPR039563">
    <property type="entry name" value="Peptidase_C39_single_dom"/>
</dbReference>
<evidence type="ECO:0000256" key="1">
    <source>
        <dbReference type="SAM" id="SignalP"/>
    </source>
</evidence>
<evidence type="ECO:0000313" key="4">
    <source>
        <dbReference type="Proteomes" id="UP000539372"/>
    </source>
</evidence>
<feature type="chain" id="PRO_5031332213" evidence="1">
    <location>
        <begin position="28"/>
        <end position="336"/>
    </location>
</feature>
<protein>
    <submittedName>
        <fullName evidence="3">PA2778 family cysteine peptidase</fullName>
    </submittedName>
</protein>
<organism evidence="3 4">
    <name type="scientific">Pacificispira spongiicola</name>
    <dbReference type="NCBI Taxonomy" id="2729598"/>
    <lineage>
        <taxon>Bacteria</taxon>
        <taxon>Pseudomonadati</taxon>
        <taxon>Pseudomonadota</taxon>
        <taxon>Alphaproteobacteria</taxon>
        <taxon>Rhodospirillales</taxon>
        <taxon>Rhodospirillaceae</taxon>
        <taxon>Pacificispira</taxon>
    </lineage>
</organism>
<dbReference type="InterPro" id="IPR011990">
    <property type="entry name" value="TPR-like_helical_dom_sf"/>
</dbReference>
<dbReference type="Pfam" id="PF13529">
    <property type="entry name" value="Peptidase_C39_2"/>
    <property type="match status" value="1"/>
</dbReference>
<dbReference type="Gene3D" id="3.90.70.10">
    <property type="entry name" value="Cysteine proteinases"/>
    <property type="match status" value="1"/>
</dbReference>
<dbReference type="NCBIfam" id="NF033920">
    <property type="entry name" value="C39_PA2778_fam"/>
    <property type="match status" value="1"/>
</dbReference>
<gene>
    <name evidence="3" type="ORF">HH303_04700</name>
</gene>
<dbReference type="PROSITE" id="PS51257">
    <property type="entry name" value="PROKAR_LIPOPROTEIN"/>
    <property type="match status" value="1"/>
</dbReference>
<dbReference type="AlphaFoldDB" id="A0A7Y0HFY0"/>
<dbReference type="InterPro" id="IPR019734">
    <property type="entry name" value="TPR_rpt"/>
</dbReference>
<dbReference type="EMBL" id="JABBNT010000001">
    <property type="protein sequence ID" value="NMM43764.1"/>
    <property type="molecule type" value="Genomic_DNA"/>
</dbReference>
<proteinExistence type="predicted"/>
<dbReference type="CDD" id="cd02549">
    <property type="entry name" value="Peptidase_C39A"/>
    <property type="match status" value="1"/>
</dbReference>
<dbReference type="RefSeq" id="WP_169624012.1">
    <property type="nucleotide sequence ID" value="NZ_JABBNT010000001.1"/>
</dbReference>